<dbReference type="AlphaFoldDB" id="A0ABD4YRX1"/>
<protein>
    <recommendedName>
        <fullName evidence="1">Putative tail fiber protein gp53-like C-terminal domain-containing protein</fullName>
    </recommendedName>
</protein>
<proteinExistence type="predicted"/>
<dbReference type="RefSeq" id="WP_279990262.1">
    <property type="nucleotide sequence ID" value="NZ_JAOBZK010000007.1"/>
</dbReference>
<evidence type="ECO:0000313" key="3">
    <source>
        <dbReference type="Proteomes" id="UP001158644"/>
    </source>
</evidence>
<gene>
    <name evidence="2" type="ORF">N5C72_07520</name>
</gene>
<comment type="caution">
    <text evidence="2">The sequence shown here is derived from an EMBL/GenBank/DDBJ whole genome shotgun (WGS) entry which is preliminary data.</text>
</comment>
<dbReference type="Gene3D" id="2.60.40.3940">
    <property type="match status" value="1"/>
</dbReference>
<evidence type="ECO:0000313" key="2">
    <source>
        <dbReference type="EMBL" id="MDH1177918.1"/>
    </source>
</evidence>
<dbReference type="Pfam" id="PF21882">
    <property type="entry name" value="Gp53-like_C"/>
    <property type="match status" value="1"/>
</dbReference>
<dbReference type="Proteomes" id="UP001158644">
    <property type="component" value="Unassembled WGS sequence"/>
</dbReference>
<feature type="domain" description="Putative tail fiber protein gp53-like C-terminal" evidence="1">
    <location>
        <begin position="162"/>
        <end position="240"/>
    </location>
</feature>
<evidence type="ECO:0000259" key="1">
    <source>
        <dbReference type="Pfam" id="PF21882"/>
    </source>
</evidence>
<accession>A0ABD4YRX1</accession>
<reference evidence="2 3" key="1">
    <citation type="submission" date="2022-09" db="EMBL/GenBank/DDBJ databases">
        <title>Intensive care unit water sources are persistently colonized with multi-drug resistant bacteria and are the site of extensive horizontal gene transfer of antibiotic resistance genes.</title>
        <authorList>
            <person name="Diorio-Toth L."/>
        </authorList>
    </citation>
    <scope>NUCLEOTIDE SEQUENCE [LARGE SCALE GENOMIC DNA]</scope>
    <source>
        <strain evidence="2 3">GD03967</strain>
    </source>
</reference>
<name>A0ABD4YRX1_9BURK</name>
<dbReference type="EMBL" id="JAOBZK010000007">
    <property type="protein sequence ID" value="MDH1177918.1"/>
    <property type="molecule type" value="Genomic_DNA"/>
</dbReference>
<sequence length="240" mass="25303">MATRIYKTPFAATGDKEALATADQPDGKVSLQAGWTPDYELPNDNPNYRPVGRAEMNGILSEVTEGLGEMQLRGFAIWQAIDGGWPAGAQVMVGEVVYVSDIDNNLTTPGAVGANWTRVAAGVATTAQAQAQTDDTRSLTPRKLADAFKGANQILGATGFQKLPGGLIMQWGNANAVNGSVIVTFPIAFPTANFTGVTDTDAAAMCTAYRSVSKSQCEIYLHNPSGVGQNGTVRWIALGY</sequence>
<dbReference type="InterPro" id="IPR054075">
    <property type="entry name" value="Gp53-like_C"/>
</dbReference>
<organism evidence="2 3">
    <name type="scientific">Achromobacter mucicolens</name>
    <dbReference type="NCBI Taxonomy" id="1389922"/>
    <lineage>
        <taxon>Bacteria</taxon>
        <taxon>Pseudomonadati</taxon>
        <taxon>Pseudomonadota</taxon>
        <taxon>Betaproteobacteria</taxon>
        <taxon>Burkholderiales</taxon>
        <taxon>Alcaligenaceae</taxon>
        <taxon>Achromobacter</taxon>
    </lineage>
</organism>